<feature type="compositionally biased region" description="Low complexity" evidence="1">
    <location>
        <begin position="42"/>
        <end position="52"/>
    </location>
</feature>
<gene>
    <name evidence="2" type="ORF">J0S82_019941</name>
</gene>
<sequence length="52" mass="5708">GGMALQVELIPTGEIIRVVYPHRPSKLSQSVQHSISANADPGQGQFQFQFQD</sequence>
<evidence type="ECO:0000313" key="3">
    <source>
        <dbReference type="Proteomes" id="UP000700334"/>
    </source>
</evidence>
<evidence type="ECO:0000313" key="2">
    <source>
        <dbReference type="EMBL" id="KAG8520127.1"/>
    </source>
</evidence>
<keyword evidence="3" id="KW-1185">Reference proteome</keyword>
<dbReference type="AlphaFoldDB" id="A0A8J6AJG3"/>
<dbReference type="Proteomes" id="UP000700334">
    <property type="component" value="Unassembled WGS sequence"/>
</dbReference>
<organism evidence="2 3">
    <name type="scientific">Galemys pyrenaicus</name>
    <name type="common">Iberian desman</name>
    <name type="synonym">Pyrenean desman</name>
    <dbReference type="NCBI Taxonomy" id="202257"/>
    <lineage>
        <taxon>Eukaryota</taxon>
        <taxon>Metazoa</taxon>
        <taxon>Chordata</taxon>
        <taxon>Craniata</taxon>
        <taxon>Vertebrata</taxon>
        <taxon>Euteleostomi</taxon>
        <taxon>Mammalia</taxon>
        <taxon>Eutheria</taxon>
        <taxon>Laurasiatheria</taxon>
        <taxon>Eulipotyphla</taxon>
        <taxon>Talpidae</taxon>
        <taxon>Galemys</taxon>
    </lineage>
</organism>
<comment type="caution">
    <text evidence="2">The sequence shown here is derived from an EMBL/GenBank/DDBJ whole genome shotgun (WGS) entry which is preliminary data.</text>
</comment>
<accession>A0A8J6AJG3</accession>
<dbReference type="EMBL" id="JAGFMF010011578">
    <property type="protein sequence ID" value="KAG8520127.1"/>
    <property type="molecule type" value="Genomic_DNA"/>
</dbReference>
<protein>
    <submittedName>
        <fullName evidence="2">Uncharacterized protein</fullName>
    </submittedName>
</protein>
<reference evidence="2" key="1">
    <citation type="journal article" date="2021" name="Evol. Appl.">
        <title>The genome of the Pyrenean desman and the effects of bottlenecks and inbreeding on the genomic landscape of an endangered species.</title>
        <authorList>
            <person name="Escoda L."/>
            <person name="Castresana J."/>
        </authorList>
    </citation>
    <scope>NUCLEOTIDE SEQUENCE</scope>
    <source>
        <strain evidence="2">IBE-C5619</strain>
    </source>
</reference>
<name>A0A8J6AJG3_GALPY</name>
<proteinExistence type="predicted"/>
<feature type="region of interest" description="Disordered" evidence="1">
    <location>
        <begin position="32"/>
        <end position="52"/>
    </location>
</feature>
<feature type="non-terminal residue" evidence="2">
    <location>
        <position position="1"/>
    </location>
</feature>
<evidence type="ECO:0000256" key="1">
    <source>
        <dbReference type="SAM" id="MobiDB-lite"/>
    </source>
</evidence>